<accession>A0A068UP22</accession>
<dbReference type="Pfam" id="PF12923">
    <property type="entry name" value="RRP7"/>
    <property type="match status" value="1"/>
</dbReference>
<sequence>MSSVIFPADNMSKVKDKKKRLRSVAQHTGNTDEAYKVDQPNGKDELGEHEDNHAKRKLRNKKRKNNQIAERESIDRDKTFHETEDGLGEQNDRSDEVQENEKRKLKKKKNKTEKKARFSNMKSMVEDNSERQIDGLGEQNGRSNEVQENEKRKLKKKKNKKEKKAQFSNVNSMVEDNSEQQIGKSREIQNKDSRSSNLEENLIRKRDAEADEIYEISSGDEDYSKGMKKWIMEYHQRRPGLKVLQERIDDYITAHEAREEQERKEREALAAEDGWTVVTHHRGRKKTTDAETGVAVGSVAQAAVLDKMAKRKSKGVGLDFYRFQKREARKNEILLLQDKFEQDKRKIQQLRAARKFRPY</sequence>
<dbReference type="OrthoDB" id="5390at2759"/>
<feature type="compositionally biased region" description="Basic residues" evidence="3">
    <location>
        <begin position="54"/>
        <end position="65"/>
    </location>
</feature>
<feature type="compositionally biased region" description="Basic and acidic residues" evidence="3">
    <location>
        <begin position="184"/>
        <end position="194"/>
    </location>
</feature>
<dbReference type="PANTHER" id="PTHR13191:SF0">
    <property type="entry name" value="RIBOSOMAL RNA-PROCESSING PROTEIN 7 HOMOLOG A-RELATED"/>
    <property type="match status" value="1"/>
</dbReference>
<dbReference type="Gramene" id="CDP10004">
    <property type="protein sequence ID" value="CDP10004"/>
    <property type="gene ID" value="GSCOC_T00030535001"/>
</dbReference>
<dbReference type="GO" id="GO:0032545">
    <property type="term" value="C:CURI complex"/>
    <property type="evidence" value="ECO:0007669"/>
    <property type="project" value="TreeGrafter"/>
</dbReference>
<dbReference type="InterPro" id="IPR024326">
    <property type="entry name" value="RRP7_C"/>
</dbReference>
<protein>
    <recommendedName>
        <fullName evidence="4">Ribosomal RNA-processing protein 7 C-terminal domain-containing protein</fullName>
    </recommendedName>
</protein>
<dbReference type="GO" id="GO:0006364">
    <property type="term" value="P:rRNA processing"/>
    <property type="evidence" value="ECO:0007669"/>
    <property type="project" value="TreeGrafter"/>
</dbReference>
<keyword evidence="2" id="KW-0175">Coiled coil</keyword>
<feature type="compositionally biased region" description="Acidic residues" evidence="3">
    <location>
        <begin position="209"/>
        <end position="218"/>
    </location>
</feature>
<dbReference type="EMBL" id="HG739125">
    <property type="protein sequence ID" value="CDP10004.1"/>
    <property type="molecule type" value="Genomic_DNA"/>
</dbReference>
<dbReference type="Proteomes" id="UP000295252">
    <property type="component" value="Chromosome X"/>
</dbReference>
<feature type="region of interest" description="Disordered" evidence="3">
    <location>
        <begin position="1"/>
        <end position="218"/>
    </location>
</feature>
<evidence type="ECO:0000256" key="2">
    <source>
        <dbReference type="SAM" id="Coils"/>
    </source>
</evidence>
<reference evidence="6" key="1">
    <citation type="journal article" date="2014" name="Science">
        <title>The coffee genome provides insight into the convergent evolution of caffeine biosynthesis.</title>
        <authorList>
            <person name="Denoeud F."/>
            <person name="Carretero-Paulet L."/>
            <person name="Dereeper A."/>
            <person name="Droc G."/>
            <person name="Guyot R."/>
            <person name="Pietrella M."/>
            <person name="Zheng C."/>
            <person name="Alberti A."/>
            <person name="Anthony F."/>
            <person name="Aprea G."/>
            <person name="Aury J.M."/>
            <person name="Bento P."/>
            <person name="Bernard M."/>
            <person name="Bocs S."/>
            <person name="Campa C."/>
            <person name="Cenci A."/>
            <person name="Combes M.C."/>
            <person name="Crouzillat D."/>
            <person name="Da Silva C."/>
            <person name="Daddiego L."/>
            <person name="De Bellis F."/>
            <person name="Dussert S."/>
            <person name="Garsmeur O."/>
            <person name="Gayraud T."/>
            <person name="Guignon V."/>
            <person name="Jahn K."/>
            <person name="Jamilloux V."/>
            <person name="Joet T."/>
            <person name="Labadie K."/>
            <person name="Lan T."/>
            <person name="Leclercq J."/>
            <person name="Lepelley M."/>
            <person name="Leroy T."/>
            <person name="Li L.T."/>
            <person name="Librado P."/>
            <person name="Lopez L."/>
            <person name="Munoz A."/>
            <person name="Noel B."/>
            <person name="Pallavicini A."/>
            <person name="Perrotta G."/>
            <person name="Poncet V."/>
            <person name="Pot D."/>
            <person name="Priyono X."/>
            <person name="Rigoreau M."/>
            <person name="Rouard M."/>
            <person name="Rozas J."/>
            <person name="Tranchant-Dubreuil C."/>
            <person name="VanBuren R."/>
            <person name="Zhang Q."/>
            <person name="Andrade A.C."/>
            <person name="Argout X."/>
            <person name="Bertrand B."/>
            <person name="de Kochko A."/>
            <person name="Graziosi G."/>
            <person name="Henry R.J."/>
            <person name="Jayarama X."/>
            <person name="Ming R."/>
            <person name="Nagai C."/>
            <person name="Rounsley S."/>
            <person name="Sankoff D."/>
            <person name="Giuliano G."/>
            <person name="Albert V.A."/>
            <person name="Wincker P."/>
            <person name="Lashermes P."/>
        </authorList>
    </citation>
    <scope>NUCLEOTIDE SEQUENCE [LARGE SCALE GENOMIC DNA]</scope>
    <source>
        <strain evidence="6">cv. DH200-94</strain>
    </source>
</reference>
<feature type="compositionally biased region" description="Basic residues" evidence="3">
    <location>
        <begin position="103"/>
        <end position="114"/>
    </location>
</feature>
<name>A0A068UP22_COFCA</name>
<organism evidence="5 6">
    <name type="scientific">Coffea canephora</name>
    <name type="common">Robusta coffee</name>
    <dbReference type="NCBI Taxonomy" id="49390"/>
    <lineage>
        <taxon>Eukaryota</taxon>
        <taxon>Viridiplantae</taxon>
        <taxon>Streptophyta</taxon>
        <taxon>Embryophyta</taxon>
        <taxon>Tracheophyta</taxon>
        <taxon>Spermatophyta</taxon>
        <taxon>Magnoliopsida</taxon>
        <taxon>eudicotyledons</taxon>
        <taxon>Gunneridae</taxon>
        <taxon>Pentapetalae</taxon>
        <taxon>asterids</taxon>
        <taxon>lamiids</taxon>
        <taxon>Gentianales</taxon>
        <taxon>Rubiaceae</taxon>
        <taxon>Ixoroideae</taxon>
        <taxon>Gardenieae complex</taxon>
        <taxon>Bertiereae - Coffeeae clade</taxon>
        <taxon>Coffeeae</taxon>
        <taxon>Coffea</taxon>
    </lineage>
</organism>
<gene>
    <name evidence="5" type="ORF">GSCOC_T00030535001</name>
</gene>
<evidence type="ECO:0000313" key="6">
    <source>
        <dbReference type="Proteomes" id="UP000295252"/>
    </source>
</evidence>
<keyword evidence="6" id="KW-1185">Reference proteome</keyword>
<feature type="coiled-coil region" evidence="2">
    <location>
        <begin position="241"/>
        <end position="274"/>
    </location>
</feature>
<dbReference type="PhylomeDB" id="A0A068UP22"/>
<dbReference type="PANTHER" id="PTHR13191">
    <property type="entry name" value="RIBOSOMAL RNA PROCESSING PROTEIN 7-RELATED"/>
    <property type="match status" value="1"/>
</dbReference>
<dbReference type="AlphaFoldDB" id="A0A068UP22"/>
<dbReference type="InterPro" id="IPR040446">
    <property type="entry name" value="RRP7"/>
</dbReference>
<dbReference type="Gene3D" id="6.10.250.1770">
    <property type="match status" value="1"/>
</dbReference>
<dbReference type="CDD" id="cd12951">
    <property type="entry name" value="RRP7_Rrp7A"/>
    <property type="match status" value="1"/>
</dbReference>
<feature type="compositionally biased region" description="Polar residues" evidence="3">
    <location>
        <begin position="166"/>
        <end position="183"/>
    </location>
</feature>
<dbReference type="GO" id="GO:0000028">
    <property type="term" value="P:ribosomal small subunit assembly"/>
    <property type="evidence" value="ECO:0007669"/>
    <property type="project" value="TreeGrafter"/>
</dbReference>
<dbReference type="OMA" id="RNETVDH"/>
<feature type="compositionally biased region" description="Basic and acidic residues" evidence="3">
    <location>
        <begin position="33"/>
        <end position="53"/>
    </location>
</feature>
<feature type="compositionally biased region" description="Basic and acidic residues" evidence="3">
    <location>
        <begin position="69"/>
        <end position="102"/>
    </location>
</feature>
<evidence type="ECO:0000259" key="4">
    <source>
        <dbReference type="Pfam" id="PF12923"/>
    </source>
</evidence>
<dbReference type="GO" id="GO:0034456">
    <property type="term" value="C:UTP-C complex"/>
    <property type="evidence" value="ECO:0007669"/>
    <property type="project" value="TreeGrafter"/>
</dbReference>
<comment type="similarity">
    <text evidence="1">Belongs to the RRP7 family.</text>
</comment>
<proteinExistence type="inferred from homology"/>
<evidence type="ECO:0000313" key="5">
    <source>
        <dbReference type="EMBL" id="CDP10004.1"/>
    </source>
</evidence>
<dbReference type="InParanoid" id="A0A068UP22"/>
<evidence type="ECO:0000256" key="3">
    <source>
        <dbReference type="SAM" id="MobiDB-lite"/>
    </source>
</evidence>
<feature type="compositionally biased region" description="Basic and acidic residues" evidence="3">
    <location>
        <begin position="124"/>
        <end position="133"/>
    </location>
</feature>
<dbReference type="STRING" id="49390.A0A068UP22"/>
<feature type="domain" description="Ribosomal RNA-processing protein 7 C-terminal" evidence="4">
    <location>
        <begin position="236"/>
        <end position="359"/>
    </location>
</feature>
<feature type="compositionally biased region" description="Basic residues" evidence="3">
    <location>
        <begin position="152"/>
        <end position="163"/>
    </location>
</feature>
<evidence type="ECO:0000256" key="1">
    <source>
        <dbReference type="ARBA" id="ARBA00006110"/>
    </source>
</evidence>